<feature type="compositionally biased region" description="Basic and acidic residues" evidence="1">
    <location>
        <begin position="7"/>
        <end position="18"/>
    </location>
</feature>
<feature type="region of interest" description="Disordered" evidence="1">
    <location>
        <begin position="367"/>
        <end position="388"/>
    </location>
</feature>
<dbReference type="PANTHER" id="PTHR47372">
    <property type="entry name" value="DAUER UP-REGULATED-RELATED"/>
    <property type="match status" value="1"/>
</dbReference>
<evidence type="ECO:0000256" key="1">
    <source>
        <dbReference type="SAM" id="MobiDB-lite"/>
    </source>
</evidence>
<dbReference type="Proteomes" id="UP000183208">
    <property type="component" value="Unassembled WGS sequence"/>
</dbReference>
<feature type="region of interest" description="Disordered" evidence="1">
    <location>
        <begin position="1"/>
        <end position="23"/>
    </location>
</feature>
<dbReference type="EMBL" id="FNTI01000001">
    <property type="protein sequence ID" value="SEC48443.1"/>
    <property type="molecule type" value="Genomic_DNA"/>
</dbReference>
<evidence type="ECO:0000313" key="3">
    <source>
        <dbReference type="Proteomes" id="UP000183208"/>
    </source>
</evidence>
<proteinExistence type="predicted"/>
<evidence type="ECO:0008006" key="4">
    <source>
        <dbReference type="Google" id="ProtNLM"/>
    </source>
</evidence>
<dbReference type="OrthoDB" id="8135650at2"/>
<dbReference type="AlphaFoldDB" id="A0A1H4SW94"/>
<evidence type="ECO:0000313" key="2">
    <source>
        <dbReference type="EMBL" id="SEC48443.1"/>
    </source>
</evidence>
<gene>
    <name evidence="2" type="ORF">SAMN05444171_1523</name>
</gene>
<dbReference type="RefSeq" id="WP_074817467.1">
    <property type="nucleotide sequence ID" value="NZ_FNTI01000001.1"/>
</dbReference>
<reference evidence="2 3" key="1">
    <citation type="submission" date="2016-10" db="EMBL/GenBank/DDBJ databases">
        <authorList>
            <person name="de Groot N.N."/>
        </authorList>
    </citation>
    <scope>NUCLEOTIDE SEQUENCE [LARGE SCALE GENOMIC DNA]</scope>
    <source>
        <strain evidence="2 3">GAS522</strain>
    </source>
</reference>
<name>A0A1H4SW94_9BRAD</name>
<sequence>MQQPSERSLRELQRETEQTRAGLTQTVEQLKTSVSDTASEIRNRISPESIKAEVSDYVRSRGEKMLEDITSAARRNPMQAVAVGASLAYPLLRFARVIPVPILMVGAGLFFAGSKTGQSLTQKASDVASDLSDEVSRRGHDLSAQAGAMVNSAKGTVYSGAARVGEAVSTGSDQARRTASSATDMSLSDRLKDSGVSLGDKISTRVSDMKDGASELATTAIDSTRDFAAGAATATQKMASSATDAGLEMAKGVRDKTSDLSNRAGKTVLDTIQENPLLVAGVGLLIGGLIASALPKSDLEEDLVGDAAAAAQRRASEAASKGFDAAKGVAGDILESVARQAGAEGLTPDKLDETARDLGQRVRRVAESAVTTAFDPEKAPQSHTGGGN</sequence>
<protein>
    <recommendedName>
        <fullName evidence="4">DUF3618 domain-containing protein</fullName>
    </recommendedName>
</protein>
<organism evidence="2 3">
    <name type="scientific">Bradyrhizobium lablabi</name>
    <dbReference type="NCBI Taxonomy" id="722472"/>
    <lineage>
        <taxon>Bacteria</taxon>
        <taxon>Pseudomonadati</taxon>
        <taxon>Pseudomonadota</taxon>
        <taxon>Alphaproteobacteria</taxon>
        <taxon>Hyphomicrobiales</taxon>
        <taxon>Nitrobacteraceae</taxon>
        <taxon>Bradyrhizobium</taxon>
    </lineage>
</organism>
<accession>A0A1H4SW94</accession>
<dbReference type="PANTHER" id="PTHR47372:SF11">
    <property type="entry name" value="RE19971P"/>
    <property type="match status" value="1"/>
</dbReference>